<feature type="compositionally biased region" description="Polar residues" evidence="1">
    <location>
        <begin position="224"/>
        <end position="236"/>
    </location>
</feature>
<feature type="compositionally biased region" description="Pro residues" evidence="1">
    <location>
        <begin position="213"/>
        <end position="222"/>
    </location>
</feature>
<reference evidence="2 3" key="1">
    <citation type="submission" date="2024-07" db="EMBL/GenBank/DDBJ databases">
        <title>Section-level genome sequencing and comparative genomics of Aspergillus sections Usti and Cavernicolus.</title>
        <authorList>
            <consortium name="Lawrence Berkeley National Laboratory"/>
            <person name="Nybo J.L."/>
            <person name="Vesth T.C."/>
            <person name="Theobald S."/>
            <person name="Frisvad J.C."/>
            <person name="Larsen T.O."/>
            <person name="Kjaerboelling I."/>
            <person name="Rothschild-Mancinelli K."/>
            <person name="Lyhne E.K."/>
            <person name="Kogle M.E."/>
            <person name="Barry K."/>
            <person name="Clum A."/>
            <person name="Na H."/>
            <person name="Ledsgaard L."/>
            <person name="Lin J."/>
            <person name="Lipzen A."/>
            <person name="Kuo A."/>
            <person name="Riley R."/>
            <person name="Mondo S."/>
            <person name="Labutti K."/>
            <person name="Haridas S."/>
            <person name="Pangalinan J."/>
            <person name="Salamov A.A."/>
            <person name="Simmons B.A."/>
            <person name="Magnuson J.K."/>
            <person name="Chen J."/>
            <person name="Drula E."/>
            <person name="Henrissat B."/>
            <person name="Wiebenga A."/>
            <person name="Lubbers R.J."/>
            <person name="Gomes A.C."/>
            <person name="Macurrencykelacurrency M.R."/>
            <person name="Stajich J."/>
            <person name="Grigoriev I.V."/>
            <person name="Mortensen U.H."/>
            <person name="De Vries R.P."/>
            <person name="Baker S.E."/>
            <person name="Andersen M.R."/>
        </authorList>
    </citation>
    <scope>NUCLEOTIDE SEQUENCE [LARGE SCALE GENOMIC DNA]</scope>
    <source>
        <strain evidence="2 3">CBS 449.75</strain>
    </source>
</reference>
<evidence type="ECO:0000256" key="1">
    <source>
        <dbReference type="SAM" id="MobiDB-lite"/>
    </source>
</evidence>
<proteinExistence type="predicted"/>
<feature type="compositionally biased region" description="Polar residues" evidence="1">
    <location>
        <begin position="170"/>
        <end position="180"/>
    </location>
</feature>
<dbReference type="Proteomes" id="UP001610432">
    <property type="component" value="Unassembled WGS sequence"/>
</dbReference>
<dbReference type="GeneID" id="98145375"/>
<sequence length="318" mass="35574">MSNIYVMTQLARLMIYRYDVFKGQIRVEIASSSISQDNSTDEAAPEREHPTTKEYFDAADEALAIIHHSSDDHVQYINPFLSSTIWLASAVNLMRSQLCRPGATLRSVLRSRYEVLHQTYKKCVSFWEMNTAAQQSLETLEGQVETWRQQEQAGVRTARSLEQKNVLCEGSQTTPTGTRDNSPRHEKSLPSKRKATSETSPAAAHEDHHLCTPPFPTPPPANYPVSTPGWQTQPQSIEDPLGAPGMLNPISPIEIQEQMAGSQQLSSATLIDPMILFGSNSPLEHLFSVNGMELSPEIDWGSGWDWERTGLNSFQNLF</sequence>
<evidence type="ECO:0008006" key="4">
    <source>
        <dbReference type="Google" id="ProtNLM"/>
    </source>
</evidence>
<name>A0ABR4LDU5_9EURO</name>
<protein>
    <recommendedName>
        <fullName evidence="4">Transcription factor domain-containing protein</fullName>
    </recommendedName>
</protein>
<keyword evidence="3" id="KW-1185">Reference proteome</keyword>
<comment type="caution">
    <text evidence="2">The sequence shown here is derived from an EMBL/GenBank/DDBJ whole genome shotgun (WGS) entry which is preliminary data.</text>
</comment>
<evidence type="ECO:0000313" key="3">
    <source>
        <dbReference type="Proteomes" id="UP001610432"/>
    </source>
</evidence>
<accession>A0ABR4LDU5</accession>
<feature type="region of interest" description="Disordered" evidence="1">
    <location>
        <begin position="163"/>
        <end position="240"/>
    </location>
</feature>
<organism evidence="2 3">
    <name type="scientific">Aspergillus lucknowensis</name>
    <dbReference type="NCBI Taxonomy" id="176173"/>
    <lineage>
        <taxon>Eukaryota</taxon>
        <taxon>Fungi</taxon>
        <taxon>Dikarya</taxon>
        <taxon>Ascomycota</taxon>
        <taxon>Pezizomycotina</taxon>
        <taxon>Eurotiomycetes</taxon>
        <taxon>Eurotiomycetidae</taxon>
        <taxon>Eurotiales</taxon>
        <taxon>Aspergillaceae</taxon>
        <taxon>Aspergillus</taxon>
        <taxon>Aspergillus subgen. Nidulantes</taxon>
    </lineage>
</organism>
<dbReference type="RefSeq" id="XP_070881679.1">
    <property type="nucleotide sequence ID" value="XM_071030303.1"/>
</dbReference>
<gene>
    <name evidence="2" type="ORF">BJX67DRAFT_365822</name>
</gene>
<evidence type="ECO:0000313" key="2">
    <source>
        <dbReference type="EMBL" id="KAL2862700.1"/>
    </source>
</evidence>
<dbReference type="EMBL" id="JBFXLQ010000063">
    <property type="protein sequence ID" value="KAL2862700.1"/>
    <property type="molecule type" value="Genomic_DNA"/>
</dbReference>